<dbReference type="Gene3D" id="3.40.50.2300">
    <property type="match status" value="1"/>
</dbReference>
<dbReference type="PANTHER" id="PTHR45339:SF1">
    <property type="entry name" value="HYBRID SIGNAL TRANSDUCTION HISTIDINE KINASE J"/>
    <property type="match status" value="1"/>
</dbReference>
<keyword evidence="7" id="KW-0812">Transmembrane</keyword>
<evidence type="ECO:0000256" key="3">
    <source>
        <dbReference type="ARBA" id="ARBA00022553"/>
    </source>
</evidence>
<keyword evidence="10" id="KW-1185">Reference proteome</keyword>
<evidence type="ECO:0000256" key="4">
    <source>
        <dbReference type="ARBA" id="ARBA00023012"/>
    </source>
</evidence>
<feature type="transmembrane region" description="Helical" evidence="7">
    <location>
        <begin position="49"/>
        <end position="69"/>
    </location>
</feature>
<evidence type="ECO:0000256" key="7">
    <source>
        <dbReference type="SAM" id="Phobius"/>
    </source>
</evidence>
<protein>
    <recommendedName>
        <fullName evidence="2">histidine kinase</fullName>
        <ecNumber evidence="2">2.7.13.3</ecNumber>
    </recommendedName>
</protein>
<keyword evidence="3 5" id="KW-0597">Phosphoprotein</keyword>
<dbReference type="SUPFAM" id="SSF52172">
    <property type="entry name" value="CheY-like"/>
    <property type="match status" value="1"/>
</dbReference>
<gene>
    <name evidence="9" type="ORF">FHS09_003484</name>
</gene>
<evidence type="ECO:0000256" key="6">
    <source>
        <dbReference type="SAM" id="Coils"/>
    </source>
</evidence>
<dbReference type="Pfam" id="PF00072">
    <property type="entry name" value="Response_reg"/>
    <property type="match status" value="1"/>
</dbReference>
<keyword evidence="7" id="KW-1133">Transmembrane helix</keyword>
<feature type="domain" description="Response regulatory" evidence="8">
    <location>
        <begin position="201"/>
        <end position="316"/>
    </location>
</feature>
<reference evidence="9 10" key="1">
    <citation type="submission" date="2020-08" db="EMBL/GenBank/DDBJ databases">
        <title>Genomic Encyclopedia of Type Strains, Phase III (KMG-III): the genomes of soil and plant-associated and newly described type strains.</title>
        <authorList>
            <person name="Whitman W."/>
        </authorList>
    </citation>
    <scope>NUCLEOTIDE SEQUENCE [LARGE SCALE GENOMIC DNA]</scope>
    <source>
        <strain evidence="9 10">CECT 8799</strain>
    </source>
</reference>
<dbReference type="PROSITE" id="PS50110">
    <property type="entry name" value="RESPONSE_REGULATORY"/>
    <property type="match status" value="1"/>
</dbReference>
<evidence type="ECO:0000256" key="5">
    <source>
        <dbReference type="PROSITE-ProRule" id="PRU00169"/>
    </source>
</evidence>
<dbReference type="SMART" id="SM00388">
    <property type="entry name" value="HisKA"/>
    <property type="match status" value="1"/>
</dbReference>
<dbReference type="PANTHER" id="PTHR45339">
    <property type="entry name" value="HYBRID SIGNAL TRANSDUCTION HISTIDINE KINASE J"/>
    <property type="match status" value="1"/>
</dbReference>
<dbReference type="CDD" id="cd17546">
    <property type="entry name" value="REC_hyHK_CKI1_RcsC-like"/>
    <property type="match status" value="1"/>
</dbReference>
<dbReference type="InterPro" id="IPR001789">
    <property type="entry name" value="Sig_transdc_resp-reg_receiver"/>
</dbReference>
<feature type="coiled-coil region" evidence="6">
    <location>
        <begin position="84"/>
        <end position="125"/>
    </location>
</feature>
<evidence type="ECO:0000256" key="1">
    <source>
        <dbReference type="ARBA" id="ARBA00000085"/>
    </source>
</evidence>
<sequence>MKKAIRTHRGVFTYCRARAARLAPAATLLPAAAIAAPLSIPPLHTQVSILWALGLGLAVVVFAVVALLLRLRLREALFSGEARAAELQSDNARLHRQLQSKGRELAACERELGEARDSQEKLRQEKSDLLAITGHRLRQPLDTLLGTLNLLAQNTDGETARLVDTARRQAQTALESLEEMRQMEQLETVELKMPAEQAADSLSILLVESGSHDSLRPALEERGHRVQQQNNGVDGADAALRDKFDLVLLDSTLPLMDGMETARKIRRGAGNELPIFALVTNLRPGDRERYRDQGLNGILPRPVAETQLQQLLAWAARHRRTRPAGQQRARATRLLNADTLCRQRDTLGHLPFAELLGERIANLPKKTTELTSALTGRHWLDAEQQAQAIAANAEEIGLEAAAARLRALVARLAVDGEREYCRHQRTEVLNLMRTSIQQLKAWREKNVRSEWALK</sequence>
<dbReference type="Gene3D" id="1.10.287.130">
    <property type="match status" value="1"/>
</dbReference>
<dbReference type="AlphaFoldDB" id="A0A7W4ZBT3"/>
<dbReference type="EMBL" id="JACHWZ010000018">
    <property type="protein sequence ID" value="MBB3062635.1"/>
    <property type="molecule type" value="Genomic_DNA"/>
</dbReference>
<dbReference type="GO" id="GO:0000155">
    <property type="term" value="F:phosphorelay sensor kinase activity"/>
    <property type="evidence" value="ECO:0007669"/>
    <property type="project" value="InterPro"/>
</dbReference>
<keyword evidence="6" id="KW-0175">Coiled coil</keyword>
<dbReference type="SMART" id="SM00448">
    <property type="entry name" value="REC"/>
    <property type="match status" value="1"/>
</dbReference>
<dbReference type="InterPro" id="IPR003661">
    <property type="entry name" value="HisK_dim/P_dom"/>
</dbReference>
<comment type="catalytic activity">
    <reaction evidence="1">
        <text>ATP + protein L-histidine = ADP + protein N-phospho-L-histidine.</text>
        <dbReference type="EC" id="2.7.13.3"/>
    </reaction>
</comment>
<comment type="caution">
    <text evidence="9">The sequence shown here is derived from an EMBL/GenBank/DDBJ whole genome shotgun (WGS) entry which is preliminary data.</text>
</comment>
<evidence type="ECO:0000256" key="2">
    <source>
        <dbReference type="ARBA" id="ARBA00012438"/>
    </source>
</evidence>
<dbReference type="RefSeq" id="WP_183462082.1">
    <property type="nucleotide sequence ID" value="NZ_JACHWZ010000018.1"/>
</dbReference>
<accession>A0A7W4ZBT3</accession>
<dbReference type="Proteomes" id="UP000535937">
    <property type="component" value="Unassembled WGS sequence"/>
</dbReference>
<dbReference type="Pfam" id="PF00512">
    <property type="entry name" value="HisKA"/>
    <property type="match status" value="1"/>
</dbReference>
<dbReference type="InterPro" id="IPR011006">
    <property type="entry name" value="CheY-like_superfamily"/>
</dbReference>
<keyword evidence="7" id="KW-0472">Membrane</keyword>
<dbReference type="InterPro" id="IPR036097">
    <property type="entry name" value="HisK_dim/P_sf"/>
</dbReference>
<name>A0A7W4ZBT3_9GAMM</name>
<proteinExistence type="predicted"/>
<dbReference type="CDD" id="cd00082">
    <property type="entry name" value="HisKA"/>
    <property type="match status" value="1"/>
</dbReference>
<feature type="modified residue" description="4-aspartylphosphate" evidence="5">
    <location>
        <position position="250"/>
    </location>
</feature>
<dbReference type="SUPFAM" id="SSF47384">
    <property type="entry name" value="Homodimeric domain of signal transducing histidine kinase"/>
    <property type="match status" value="1"/>
</dbReference>
<organism evidence="9 10">
    <name type="scientific">Microbulbifer rhizosphaerae</name>
    <dbReference type="NCBI Taxonomy" id="1562603"/>
    <lineage>
        <taxon>Bacteria</taxon>
        <taxon>Pseudomonadati</taxon>
        <taxon>Pseudomonadota</taxon>
        <taxon>Gammaproteobacteria</taxon>
        <taxon>Cellvibrionales</taxon>
        <taxon>Microbulbiferaceae</taxon>
        <taxon>Microbulbifer</taxon>
    </lineage>
</organism>
<evidence type="ECO:0000259" key="8">
    <source>
        <dbReference type="PROSITE" id="PS50110"/>
    </source>
</evidence>
<evidence type="ECO:0000313" key="9">
    <source>
        <dbReference type="EMBL" id="MBB3062635.1"/>
    </source>
</evidence>
<keyword evidence="4" id="KW-0902">Two-component regulatory system</keyword>
<evidence type="ECO:0000313" key="10">
    <source>
        <dbReference type="Proteomes" id="UP000535937"/>
    </source>
</evidence>
<dbReference type="EC" id="2.7.13.3" evidence="2"/>